<evidence type="ECO:0000313" key="1">
    <source>
        <dbReference type="EMBL" id="KAA0711884.1"/>
    </source>
</evidence>
<accession>A0A5A9NP43</accession>
<reference evidence="1 2" key="1">
    <citation type="journal article" date="2019" name="Mol. Ecol. Resour.">
        <title>Chromosome-level genome assembly of Triplophysa tibetana, a fish adapted to the harsh high-altitude environment of the Tibetan Plateau.</title>
        <authorList>
            <person name="Yang X."/>
            <person name="Liu H."/>
            <person name="Ma Z."/>
            <person name="Zou Y."/>
            <person name="Zou M."/>
            <person name="Mao Y."/>
            <person name="Li X."/>
            <person name="Wang H."/>
            <person name="Chen T."/>
            <person name="Wang W."/>
            <person name="Yang R."/>
        </authorList>
    </citation>
    <scope>NUCLEOTIDE SEQUENCE [LARGE SCALE GENOMIC DNA]</scope>
    <source>
        <strain evidence="1">TTIB1903HZAU</strain>
        <tissue evidence="1">Muscle</tissue>
    </source>
</reference>
<dbReference type="Gene3D" id="2.60.40.2710">
    <property type="match status" value="1"/>
</dbReference>
<gene>
    <name evidence="1" type="ORF">E1301_Tti013488</name>
</gene>
<evidence type="ECO:0000313" key="2">
    <source>
        <dbReference type="Proteomes" id="UP000324632"/>
    </source>
</evidence>
<dbReference type="Gene3D" id="2.60.40.10">
    <property type="entry name" value="Immunoglobulins"/>
    <property type="match status" value="3"/>
</dbReference>
<proteinExistence type="predicted"/>
<evidence type="ECO:0008006" key="3">
    <source>
        <dbReference type="Google" id="ProtNLM"/>
    </source>
</evidence>
<keyword evidence="2" id="KW-1185">Reference proteome</keyword>
<organism evidence="1 2">
    <name type="scientific">Triplophysa tibetana</name>
    <dbReference type="NCBI Taxonomy" id="1572043"/>
    <lineage>
        <taxon>Eukaryota</taxon>
        <taxon>Metazoa</taxon>
        <taxon>Chordata</taxon>
        <taxon>Craniata</taxon>
        <taxon>Vertebrata</taxon>
        <taxon>Euteleostomi</taxon>
        <taxon>Actinopterygii</taxon>
        <taxon>Neopterygii</taxon>
        <taxon>Teleostei</taxon>
        <taxon>Ostariophysi</taxon>
        <taxon>Cypriniformes</taxon>
        <taxon>Nemacheilidae</taxon>
        <taxon>Triplophysa</taxon>
    </lineage>
</organism>
<dbReference type="SUPFAM" id="SSF48726">
    <property type="entry name" value="Immunoglobulin"/>
    <property type="match status" value="3"/>
</dbReference>
<dbReference type="EMBL" id="SOYY01000014">
    <property type="protein sequence ID" value="KAA0711884.1"/>
    <property type="molecule type" value="Genomic_DNA"/>
</dbReference>
<dbReference type="InterPro" id="IPR036179">
    <property type="entry name" value="Ig-like_dom_sf"/>
</dbReference>
<protein>
    <recommendedName>
        <fullName evidence="3">Ig-like domain-containing protein</fullName>
    </recommendedName>
</protein>
<dbReference type="PANTHER" id="PTHR21063:SF4">
    <property type="entry name" value="CD48 ANTIGEN-RELATED"/>
    <property type="match status" value="1"/>
</dbReference>
<name>A0A5A9NP43_9TELE</name>
<dbReference type="Proteomes" id="UP000324632">
    <property type="component" value="Chromosome 14"/>
</dbReference>
<dbReference type="PANTHER" id="PTHR21063">
    <property type="entry name" value="LFA-3"/>
    <property type="match status" value="1"/>
</dbReference>
<dbReference type="InterPro" id="IPR013783">
    <property type="entry name" value="Ig-like_fold"/>
</dbReference>
<dbReference type="AlphaFoldDB" id="A0A5A9NP43"/>
<sequence>MNEFMNYRSMNAFRESLSSEDTSVSKCSVSCSVMNVTHASLSWYKGNSLLSSISVSDLNLSSISLHLECLDDSYTCVLNDPITNQTQLLNTDDCHKCSVKEGTSFALWSGNTERHRNDEILWWFEHGESPIAKINRTSGILYDDVLNGSFKGRLEIDNQTVSLRIKNSKTTDSGLYDVDFISSKHTIFTRYSVAVCAQINKAASNISVYDDDAEERFRDRLQVDHKTGSLTITNLRSEHSGLYEVDIISITRQTTHQSFRVTVSDWMFGDEHAQIAEIYKPDKRFTTYDDVLDGRFRNRLKLNDQSGSLTIISMRSEHAGVYEVKMSSNKHSLHRRFKVTVTNELIQVNVGESVTLETGVTEIQNDDRVEVWTLSSDYIKCCPRTSAMASRTPLSLVKTTMSERGLSPKVKKVKERDSVYLHIDIPEEQRNDKTFTHEAPCKTKSEYYSNIFGVGDENSRFLFSAVNNILRPPDTLPSEVYSTERCDRFMTIL</sequence>
<comment type="caution">
    <text evidence="1">The sequence shown here is derived from an EMBL/GenBank/DDBJ whole genome shotgun (WGS) entry which is preliminary data.</text>
</comment>